<keyword evidence="2" id="KW-1185">Reference proteome</keyword>
<gene>
    <name evidence="1" type="ORF">R1flu_018838</name>
</gene>
<dbReference type="AlphaFoldDB" id="A0ABD1ZHB4"/>
<dbReference type="EMBL" id="JBHFFA010000001">
    <property type="protein sequence ID" value="KAL2650710.1"/>
    <property type="molecule type" value="Genomic_DNA"/>
</dbReference>
<name>A0ABD1ZHB4_9MARC</name>
<reference evidence="1 2" key="1">
    <citation type="submission" date="2024-09" db="EMBL/GenBank/DDBJ databases">
        <title>Chromosome-scale assembly of Riccia fluitans.</title>
        <authorList>
            <person name="Paukszto L."/>
            <person name="Sawicki J."/>
            <person name="Karawczyk K."/>
            <person name="Piernik-Szablinska J."/>
            <person name="Szczecinska M."/>
            <person name="Mazdziarz M."/>
        </authorList>
    </citation>
    <scope>NUCLEOTIDE SEQUENCE [LARGE SCALE GENOMIC DNA]</scope>
    <source>
        <strain evidence="1">Rf_01</strain>
        <tissue evidence="1">Aerial parts of the thallus</tissue>
    </source>
</reference>
<comment type="caution">
    <text evidence="1">The sequence shown here is derived from an EMBL/GenBank/DDBJ whole genome shotgun (WGS) entry which is preliminary data.</text>
</comment>
<proteinExistence type="predicted"/>
<sequence length="76" mass="8635">MSSHGRECSIAKGIMTDLDGLSCAPEIRSKHSMMPHSAWDLRQPPVLVLRNQVFYEGWPSSHAAAWTLRWQKNICL</sequence>
<accession>A0ABD1ZHB4</accession>
<evidence type="ECO:0000313" key="2">
    <source>
        <dbReference type="Proteomes" id="UP001605036"/>
    </source>
</evidence>
<evidence type="ECO:0000313" key="1">
    <source>
        <dbReference type="EMBL" id="KAL2650710.1"/>
    </source>
</evidence>
<protein>
    <submittedName>
        <fullName evidence="1">Uncharacterized protein</fullName>
    </submittedName>
</protein>
<organism evidence="1 2">
    <name type="scientific">Riccia fluitans</name>
    <dbReference type="NCBI Taxonomy" id="41844"/>
    <lineage>
        <taxon>Eukaryota</taxon>
        <taxon>Viridiplantae</taxon>
        <taxon>Streptophyta</taxon>
        <taxon>Embryophyta</taxon>
        <taxon>Marchantiophyta</taxon>
        <taxon>Marchantiopsida</taxon>
        <taxon>Marchantiidae</taxon>
        <taxon>Marchantiales</taxon>
        <taxon>Ricciaceae</taxon>
        <taxon>Riccia</taxon>
    </lineage>
</organism>
<dbReference type="Proteomes" id="UP001605036">
    <property type="component" value="Unassembled WGS sequence"/>
</dbReference>